<dbReference type="AlphaFoldDB" id="A0A135UZU0"/>
<keyword evidence="1" id="KW-0812">Transmembrane</keyword>
<organism evidence="2 3">
    <name type="scientific">Colletotrichum salicis</name>
    <dbReference type="NCBI Taxonomy" id="1209931"/>
    <lineage>
        <taxon>Eukaryota</taxon>
        <taxon>Fungi</taxon>
        <taxon>Dikarya</taxon>
        <taxon>Ascomycota</taxon>
        <taxon>Pezizomycotina</taxon>
        <taxon>Sordariomycetes</taxon>
        <taxon>Hypocreomycetidae</taxon>
        <taxon>Glomerellales</taxon>
        <taxon>Glomerellaceae</taxon>
        <taxon>Colletotrichum</taxon>
        <taxon>Colletotrichum acutatum species complex</taxon>
    </lineage>
</organism>
<sequence length="126" mass="14409">MELGLRRLQTQDRYTGKDRERTVTLSRTRRFVERAWASQSLVQALLLFVPLFFGCVLLWCIFRLRSFQAAAAASNMGSEYAGNDWGFGQIVGIIFFAPVPMEMLFAAWEARSLVLRNDYDSVSSRS</sequence>
<feature type="transmembrane region" description="Helical" evidence="1">
    <location>
        <begin position="44"/>
        <end position="65"/>
    </location>
</feature>
<keyword evidence="1" id="KW-1133">Transmembrane helix</keyword>
<gene>
    <name evidence="2" type="ORF">CSAL01_10801</name>
</gene>
<comment type="caution">
    <text evidence="2">The sequence shown here is derived from an EMBL/GenBank/DDBJ whole genome shotgun (WGS) entry which is preliminary data.</text>
</comment>
<evidence type="ECO:0000313" key="2">
    <source>
        <dbReference type="EMBL" id="KXH65934.1"/>
    </source>
</evidence>
<reference evidence="2 3" key="1">
    <citation type="submission" date="2014-02" db="EMBL/GenBank/DDBJ databases">
        <title>The genome sequence of Colletotrichum salicis CBS 607.94.</title>
        <authorList>
            <person name="Baroncelli R."/>
            <person name="Thon M.R."/>
        </authorList>
    </citation>
    <scope>NUCLEOTIDE SEQUENCE [LARGE SCALE GENOMIC DNA]</scope>
    <source>
        <strain evidence="2 3">CBS 607.94</strain>
    </source>
</reference>
<keyword evidence="3" id="KW-1185">Reference proteome</keyword>
<dbReference type="STRING" id="1209931.A0A135UZU0"/>
<proteinExistence type="predicted"/>
<evidence type="ECO:0000256" key="1">
    <source>
        <dbReference type="SAM" id="Phobius"/>
    </source>
</evidence>
<keyword evidence="1" id="KW-0472">Membrane</keyword>
<evidence type="ECO:0000313" key="3">
    <source>
        <dbReference type="Proteomes" id="UP000070121"/>
    </source>
</evidence>
<dbReference type="Proteomes" id="UP000070121">
    <property type="component" value="Unassembled WGS sequence"/>
</dbReference>
<protein>
    <submittedName>
        <fullName evidence="2">Uncharacterized protein</fullName>
    </submittedName>
</protein>
<dbReference type="OrthoDB" id="4582561at2759"/>
<feature type="transmembrane region" description="Helical" evidence="1">
    <location>
        <begin position="85"/>
        <end position="108"/>
    </location>
</feature>
<accession>A0A135UZU0</accession>
<name>A0A135UZU0_9PEZI</name>
<dbReference type="EMBL" id="JFFI01000785">
    <property type="protein sequence ID" value="KXH65934.1"/>
    <property type="molecule type" value="Genomic_DNA"/>
</dbReference>